<evidence type="ECO:0000313" key="1">
    <source>
        <dbReference type="EMBL" id="SBV37325.1"/>
    </source>
</evidence>
<protein>
    <submittedName>
        <fullName evidence="1">Uncharacterized protein</fullName>
    </submittedName>
</protein>
<accession>A0A1Y5Q8E6</accession>
<sequence length="34" mass="3896">MIKHASLHWAGASQWLIPFNAKLTIDIMDFGLRI</sequence>
<dbReference type="AlphaFoldDB" id="A0A1Y5Q8E6"/>
<name>A0A1Y5Q8E6_9GAMM</name>
<organism evidence="1">
    <name type="scientific">uncultured Stenotrophomonas sp</name>
    <dbReference type="NCBI Taxonomy" id="165438"/>
    <lineage>
        <taxon>Bacteria</taxon>
        <taxon>Pseudomonadati</taxon>
        <taxon>Pseudomonadota</taxon>
        <taxon>Gammaproteobacteria</taxon>
        <taxon>Lysobacterales</taxon>
        <taxon>Lysobacteraceae</taxon>
        <taxon>Stenotrophomonas</taxon>
        <taxon>environmental samples</taxon>
    </lineage>
</organism>
<proteinExistence type="predicted"/>
<gene>
    <name evidence="1" type="ORF">STPYR_12255</name>
</gene>
<dbReference type="EMBL" id="FLTS01000001">
    <property type="protein sequence ID" value="SBV37325.1"/>
    <property type="molecule type" value="Genomic_DNA"/>
</dbReference>
<reference evidence="1" key="1">
    <citation type="submission" date="2016-03" db="EMBL/GenBank/DDBJ databases">
        <authorList>
            <person name="Ploux O."/>
        </authorList>
    </citation>
    <scope>NUCLEOTIDE SEQUENCE</scope>
    <source>
        <strain evidence="1">UC10</strain>
    </source>
</reference>